<accession>A0A095R801</accession>
<dbReference type="EMBL" id="JQIM01000010">
    <property type="protein sequence ID" value="KGX07297.1"/>
    <property type="molecule type" value="Genomic_DNA"/>
</dbReference>
<evidence type="ECO:0000256" key="1">
    <source>
        <dbReference type="HAMAP-Rule" id="MF_00122"/>
    </source>
</evidence>
<dbReference type="EC" id="6.3.5.-" evidence="1"/>
<dbReference type="InterPro" id="IPR036113">
    <property type="entry name" value="Asp/Glu-ADT_sf_sub_c"/>
</dbReference>
<dbReference type="KEGG" id="but:X994_2515"/>
<keyword evidence="1" id="KW-0648">Protein biosynthesis</keyword>
<dbReference type="SMR" id="A0A095R801"/>
<evidence type="ECO:0000313" key="2">
    <source>
        <dbReference type="EMBL" id="KGX07297.1"/>
    </source>
</evidence>
<gene>
    <name evidence="1 2" type="primary">gatC</name>
    <name evidence="3" type="ORF">CWD88_03725</name>
    <name evidence="2" type="ORF">Y036_1821</name>
</gene>
<organism evidence="2 4">
    <name type="scientific">Burkholderia pseudomallei</name>
    <name type="common">Pseudomonas pseudomallei</name>
    <dbReference type="NCBI Taxonomy" id="28450"/>
    <lineage>
        <taxon>Bacteria</taxon>
        <taxon>Pseudomonadati</taxon>
        <taxon>Pseudomonadota</taxon>
        <taxon>Betaproteobacteria</taxon>
        <taxon>Burkholderiales</taxon>
        <taxon>Burkholderiaceae</taxon>
        <taxon>Burkholderia</taxon>
        <taxon>pseudomallei group</taxon>
    </lineage>
</organism>
<dbReference type="PANTHER" id="PTHR15004">
    <property type="entry name" value="GLUTAMYL-TRNA(GLN) AMIDOTRANSFERASE SUBUNIT C, MITOCHONDRIAL"/>
    <property type="match status" value="1"/>
</dbReference>
<dbReference type="GO" id="GO:0006412">
    <property type="term" value="P:translation"/>
    <property type="evidence" value="ECO:0007669"/>
    <property type="project" value="UniProtKB-UniRule"/>
</dbReference>
<dbReference type="GeneID" id="93058695"/>
<dbReference type="PANTHER" id="PTHR15004:SF0">
    <property type="entry name" value="GLUTAMYL-TRNA(GLN) AMIDOTRANSFERASE SUBUNIT C, MITOCHONDRIAL"/>
    <property type="match status" value="1"/>
</dbReference>
<dbReference type="NCBIfam" id="TIGR00135">
    <property type="entry name" value="gatC"/>
    <property type="match status" value="1"/>
</dbReference>
<dbReference type="OrthoDB" id="9794326at2"/>
<comment type="catalytic activity">
    <reaction evidence="1">
        <text>L-glutamyl-tRNA(Gln) + L-glutamine + ATP + H2O = L-glutaminyl-tRNA(Gln) + L-glutamate + ADP + phosphate + H(+)</text>
        <dbReference type="Rhea" id="RHEA:17521"/>
        <dbReference type="Rhea" id="RHEA-COMP:9681"/>
        <dbReference type="Rhea" id="RHEA-COMP:9684"/>
        <dbReference type="ChEBI" id="CHEBI:15377"/>
        <dbReference type="ChEBI" id="CHEBI:15378"/>
        <dbReference type="ChEBI" id="CHEBI:29985"/>
        <dbReference type="ChEBI" id="CHEBI:30616"/>
        <dbReference type="ChEBI" id="CHEBI:43474"/>
        <dbReference type="ChEBI" id="CHEBI:58359"/>
        <dbReference type="ChEBI" id="CHEBI:78520"/>
        <dbReference type="ChEBI" id="CHEBI:78521"/>
        <dbReference type="ChEBI" id="CHEBI:456216"/>
    </reaction>
</comment>
<dbReference type="Pfam" id="PF02686">
    <property type="entry name" value="GatC"/>
    <property type="match status" value="1"/>
</dbReference>
<keyword evidence="1" id="KW-0436">Ligase</keyword>
<evidence type="ECO:0000313" key="3">
    <source>
        <dbReference type="EMBL" id="PJO67551.1"/>
    </source>
</evidence>
<sequence>MALTLTDVTRIAHLARLEMADADAERTLTQLNEFFGLVEQMQAVDTTGIAPLAHPIEQILEVAQRLREDAVTEHVNRDDNQRPAPAVQDGLYLVPKVIE</sequence>
<reference evidence="3 5" key="2">
    <citation type="submission" date="2017-11" db="EMBL/GenBank/DDBJ databases">
        <title>Molecular characterization of Burkholderia pseudomallei and closely related isolates from Vietnam.</title>
        <authorList>
            <person name="Ustinov D.V."/>
            <person name="Antonov A.S."/>
            <person name="Avdusheva E.F."/>
            <person name="Shpak I.M."/>
            <person name="Zakharova I.B."/>
            <person name="Thi L.A."/>
            <person name="Teteryatnikova N."/>
            <person name="Lopasteyskaya Y.A."/>
            <person name="Kuzyutina J.A."/>
            <person name="Ngo T.N."/>
            <person name="Victorov D.V."/>
        </authorList>
    </citation>
    <scope>NUCLEOTIDE SEQUENCE [LARGE SCALE GENOMIC DNA]</scope>
    <source>
        <strain evidence="3 5">V1512</strain>
    </source>
</reference>
<comment type="subunit">
    <text evidence="1">Heterotrimer of A, B and C subunits.</text>
</comment>
<dbReference type="GO" id="GO:0070681">
    <property type="term" value="P:glutaminyl-tRNAGln biosynthesis via transamidation"/>
    <property type="evidence" value="ECO:0007669"/>
    <property type="project" value="TreeGrafter"/>
</dbReference>
<reference evidence="2 4" key="1">
    <citation type="submission" date="2014-08" db="EMBL/GenBank/DDBJ databases">
        <authorList>
            <person name="Bunnell A."/>
            <person name="Chain P.S."/>
            <person name="Chertkov O."/>
            <person name="Currie B.J."/>
            <person name="Daligault H.E."/>
            <person name="Davenport K.W."/>
            <person name="Davis C."/>
            <person name="Gleasner C.D."/>
            <person name="Johnson S.L."/>
            <person name="Kaestli M."/>
            <person name="Koren S."/>
            <person name="Kunde Y.A."/>
            <person name="Mayo M."/>
            <person name="McMurry K.K."/>
            <person name="Price E.P."/>
            <person name="Reitenga K.G."/>
            <person name="Robison R."/>
            <person name="Rosovitz M.J."/>
            <person name="Sarovich D.S."/>
            <person name="Teshima H."/>
        </authorList>
    </citation>
    <scope>NUCLEOTIDE SEQUENCE [LARGE SCALE GENOMIC DNA]</scope>
    <source>
        <strain evidence="2 4">MSHR44</strain>
    </source>
</reference>
<dbReference type="RefSeq" id="WP_004189769.1">
    <property type="nucleotide sequence ID" value="NZ_AP028071.1"/>
</dbReference>
<dbReference type="EMBL" id="PHRB01000002">
    <property type="protein sequence ID" value="PJO67551.1"/>
    <property type="molecule type" value="Genomic_DNA"/>
</dbReference>
<dbReference type="Proteomes" id="UP000231878">
    <property type="component" value="Unassembled WGS sequence"/>
</dbReference>
<dbReference type="eggNOG" id="COG0721">
    <property type="taxonomic scope" value="Bacteria"/>
</dbReference>
<evidence type="ECO:0000313" key="5">
    <source>
        <dbReference type="Proteomes" id="UP000231878"/>
    </source>
</evidence>
<proteinExistence type="inferred from homology"/>
<dbReference type="OMA" id="VTPMAMK"/>
<dbReference type="AlphaFoldDB" id="A0A095R801"/>
<dbReference type="InterPro" id="IPR003837">
    <property type="entry name" value="GatC"/>
</dbReference>
<keyword evidence="1" id="KW-0547">Nucleotide-binding</keyword>
<evidence type="ECO:0000313" key="4">
    <source>
        <dbReference type="Proteomes" id="UP000030475"/>
    </source>
</evidence>
<dbReference type="Proteomes" id="UP000030475">
    <property type="component" value="Unassembled WGS sequence"/>
</dbReference>
<comment type="caution">
    <text evidence="2">The sequence shown here is derived from an EMBL/GenBank/DDBJ whole genome shotgun (WGS) entry which is preliminary data.</text>
</comment>
<dbReference type="GO" id="GO:0005524">
    <property type="term" value="F:ATP binding"/>
    <property type="evidence" value="ECO:0007669"/>
    <property type="project" value="UniProtKB-KW"/>
</dbReference>
<comment type="catalytic activity">
    <reaction evidence="1">
        <text>L-aspartyl-tRNA(Asn) + L-glutamine + ATP + H2O = L-asparaginyl-tRNA(Asn) + L-glutamate + ADP + phosphate + 2 H(+)</text>
        <dbReference type="Rhea" id="RHEA:14513"/>
        <dbReference type="Rhea" id="RHEA-COMP:9674"/>
        <dbReference type="Rhea" id="RHEA-COMP:9677"/>
        <dbReference type="ChEBI" id="CHEBI:15377"/>
        <dbReference type="ChEBI" id="CHEBI:15378"/>
        <dbReference type="ChEBI" id="CHEBI:29985"/>
        <dbReference type="ChEBI" id="CHEBI:30616"/>
        <dbReference type="ChEBI" id="CHEBI:43474"/>
        <dbReference type="ChEBI" id="CHEBI:58359"/>
        <dbReference type="ChEBI" id="CHEBI:78515"/>
        <dbReference type="ChEBI" id="CHEBI:78516"/>
        <dbReference type="ChEBI" id="CHEBI:456216"/>
    </reaction>
</comment>
<dbReference type="SUPFAM" id="SSF141000">
    <property type="entry name" value="Glu-tRNAGln amidotransferase C subunit"/>
    <property type="match status" value="1"/>
</dbReference>
<name>A0A095R801_BURPE</name>
<comment type="similarity">
    <text evidence="1">Belongs to the GatC family.</text>
</comment>
<dbReference type="HAMAP" id="MF_00122">
    <property type="entry name" value="GatC"/>
    <property type="match status" value="1"/>
</dbReference>
<dbReference type="GO" id="GO:0050567">
    <property type="term" value="F:glutaminyl-tRNA synthase (glutamine-hydrolyzing) activity"/>
    <property type="evidence" value="ECO:0007669"/>
    <property type="project" value="UniProtKB-UniRule"/>
</dbReference>
<protein>
    <recommendedName>
        <fullName evidence="1">Aspartyl/glutamyl-tRNA(Asn/Gln) amidotransferase subunit C</fullName>
        <shortName evidence="1">Asp/Glu-ADT subunit C</shortName>
        <ecNumber evidence="1">6.3.5.-</ecNumber>
    </recommendedName>
</protein>
<dbReference type="GO" id="GO:0006450">
    <property type="term" value="P:regulation of translational fidelity"/>
    <property type="evidence" value="ECO:0007669"/>
    <property type="project" value="InterPro"/>
</dbReference>
<comment type="function">
    <text evidence="1">Allows the formation of correctly charged Asn-tRNA(Asn) or Gln-tRNA(Gln) through the transamidation of misacylated Asp-tRNA(Asn) or Glu-tRNA(Gln) in organisms which lack either or both of asparaginyl-tRNA or glutaminyl-tRNA synthetases. The reaction takes place in the presence of glutamine and ATP through an activated phospho-Asp-tRNA(Asn) or phospho-Glu-tRNA(Gln).</text>
</comment>
<keyword evidence="1" id="KW-0067">ATP-binding</keyword>
<dbReference type="Gene3D" id="1.10.20.60">
    <property type="entry name" value="Glu-tRNAGln amidotransferase C subunit, N-terminal domain"/>
    <property type="match status" value="1"/>
</dbReference>